<dbReference type="EMBL" id="SOFY01000031">
    <property type="protein sequence ID" value="TFC48929.1"/>
    <property type="molecule type" value="Genomic_DNA"/>
</dbReference>
<dbReference type="AlphaFoldDB" id="A0AAQ2HFZ7"/>
<accession>A0AAQ2HFZ7</accession>
<comment type="caution">
    <text evidence="1">The sequence shown here is derived from an EMBL/GenBank/DDBJ whole genome shotgun (WGS) entry which is preliminary data.</text>
</comment>
<organism evidence="1 2">
    <name type="scientific">Cryobacterium shii</name>
    <dbReference type="NCBI Taxonomy" id="1259235"/>
    <lineage>
        <taxon>Bacteria</taxon>
        <taxon>Bacillati</taxon>
        <taxon>Actinomycetota</taxon>
        <taxon>Actinomycetes</taxon>
        <taxon>Micrococcales</taxon>
        <taxon>Microbacteriaceae</taxon>
        <taxon>Cryobacterium</taxon>
    </lineage>
</organism>
<sequence>MSIYVALWEIRLRRCGAHSRIWEVTLFPVVGNSYDQDKGVRTRMMFSTLLPFDEFWFDFAALAAHQINAQPLPPEVLEGIGEFVAHVNSRHDIVAPCMKPSAEPPAQSF</sequence>
<name>A0AAQ2HFZ7_9MICO</name>
<reference evidence="1 2" key="1">
    <citation type="submission" date="2019-03" db="EMBL/GenBank/DDBJ databases">
        <title>Genomics of glacier-inhabiting Cryobacterium strains.</title>
        <authorList>
            <person name="Liu Q."/>
            <person name="Xin Y.-H."/>
        </authorList>
    </citation>
    <scope>NUCLEOTIDE SEQUENCE [LARGE SCALE GENOMIC DNA]</scope>
    <source>
        <strain evidence="2">TMT1-22</strain>
    </source>
</reference>
<evidence type="ECO:0000313" key="2">
    <source>
        <dbReference type="Proteomes" id="UP000297403"/>
    </source>
</evidence>
<proteinExistence type="predicted"/>
<protein>
    <submittedName>
        <fullName evidence="1">Uncharacterized protein</fullName>
    </submittedName>
</protein>
<dbReference type="RefSeq" id="WP_134451248.1">
    <property type="nucleotide sequence ID" value="NZ_SOFY01000031.1"/>
</dbReference>
<evidence type="ECO:0000313" key="1">
    <source>
        <dbReference type="EMBL" id="TFC48929.1"/>
    </source>
</evidence>
<gene>
    <name evidence="1" type="ORF">E3O49_06885</name>
</gene>
<keyword evidence="2" id="KW-1185">Reference proteome</keyword>
<dbReference type="Proteomes" id="UP000297403">
    <property type="component" value="Unassembled WGS sequence"/>
</dbReference>